<name>A0AAD9HVS1_9PEZI</name>
<dbReference type="Proteomes" id="UP001217918">
    <property type="component" value="Unassembled WGS sequence"/>
</dbReference>
<dbReference type="AlphaFoldDB" id="A0AAD9HVS1"/>
<evidence type="ECO:0000313" key="2">
    <source>
        <dbReference type="EMBL" id="KAK2066508.1"/>
    </source>
</evidence>
<feature type="domain" description="Post-transcriptional regulator MKT1 C-terminal" evidence="1">
    <location>
        <begin position="236"/>
        <end position="479"/>
    </location>
</feature>
<organism evidence="2 3">
    <name type="scientific">Phyllachora maydis</name>
    <dbReference type="NCBI Taxonomy" id="1825666"/>
    <lineage>
        <taxon>Eukaryota</taxon>
        <taxon>Fungi</taxon>
        <taxon>Dikarya</taxon>
        <taxon>Ascomycota</taxon>
        <taxon>Pezizomycotina</taxon>
        <taxon>Sordariomycetes</taxon>
        <taxon>Sordariomycetidae</taxon>
        <taxon>Phyllachorales</taxon>
        <taxon>Phyllachoraceae</taxon>
        <taxon>Phyllachora</taxon>
    </lineage>
</organism>
<keyword evidence="3" id="KW-1185">Reference proteome</keyword>
<dbReference type="SUPFAM" id="SSF88723">
    <property type="entry name" value="PIN domain-like"/>
    <property type="match status" value="1"/>
</dbReference>
<gene>
    <name evidence="2" type="ORF">P8C59_000320</name>
</gene>
<accession>A0AAD9HVS1</accession>
<reference evidence="2" key="1">
    <citation type="journal article" date="2023" name="Mol. Plant Microbe Interact.">
        <title>Elucidating the Obligate Nature and Biological Capacity of an Invasive Fungal Corn Pathogen.</title>
        <authorList>
            <person name="MacCready J.S."/>
            <person name="Roggenkamp E.M."/>
            <person name="Gdanetz K."/>
            <person name="Chilvers M.I."/>
        </authorList>
    </citation>
    <scope>NUCLEOTIDE SEQUENCE</scope>
    <source>
        <strain evidence="2">PM02</strain>
    </source>
</reference>
<dbReference type="Pfam" id="PF12246">
    <property type="entry name" value="MKT1_C"/>
    <property type="match status" value="1"/>
</dbReference>
<dbReference type="InterPro" id="IPR022039">
    <property type="entry name" value="MKT1_C"/>
</dbReference>
<dbReference type="InterPro" id="IPR029060">
    <property type="entry name" value="PIN-like_dom_sf"/>
</dbReference>
<comment type="caution">
    <text evidence="2">The sequence shown here is derived from an EMBL/GenBank/DDBJ whole genome shotgun (WGS) entry which is preliminary data.</text>
</comment>
<evidence type="ECO:0000313" key="3">
    <source>
        <dbReference type="Proteomes" id="UP001217918"/>
    </source>
</evidence>
<dbReference type="EMBL" id="JAQQPM010000001">
    <property type="protein sequence ID" value="KAK2066508.1"/>
    <property type="molecule type" value="Genomic_DNA"/>
</dbReference>
<proteinExistence type="predicted"/>
<protein>
    <recommendedName>
        <fullName evidence="1">Post-transcriptional regulator MKT1 C-terminal domain-containing protein</fullName>
    </recommendedName>
</protein>
<sequence>MPALVEDAWINEQAVKHAVAEIEDCAIAVDATYYLQQWLDHDEPLLEPLVPALGGLTSLQNRIEEDLNQWHAHRATPFFIFNGQTISGQDDISTDRGLRANIETNQAWDQYFSGDPERAVQSFGLNPGAFPIQDLYPLLQGVLRQRKLHFLVPPYNAAAQIAYFEMIDSDQCAGIMGSQELLLYPIKDSSGKLERERGCTASTHARDLVRATFAQEKGKPKALESSDAIISVSIWRFLHLRGYVDDSHQLTAWGSALAAALTAMEATTKKYPMVPHLYESVLLAFEMIRFDLLNTRNKHTELGGYPMNGSEEDQASLLLIIRCATLLRLRHREIGYTGPLSKNLLAFRSLVCEVRTADRDLIEAVIASMFMFAQANRHRDDSWELSHRLPFLFVPDVGLAIAVKTWLDDIAPSVSAQEREGKKESFHQDYVPFATHLWEDVEICYQLFDALYAGVKTLHGKTMSSSDRAEWGKAAKFLETRR</sequence>
<evidence type="ECO:0000259" key="1">
    <source>
        <dbReference type="Pfam" id="PF12246"/>
    </source>
</evidence>
<dbReference type="CDD" id="cd09858">
    <property type="entry name" value="PIN_MKT1"/>
    <property type="match status" value="1"/>
</dbReference>
<dbReference type="Gene3D" id="3.40.50.1010">
    <property type="entry name" value="5'-nuclease"/>
    <property type="match status" value="1"/>
</dbReference>